<sequence>MSDVIYTFNGKDITMNVCIQIRAVVDIMQEQLGIDFEEAVMRFYKSQTYITLQNTENAFWAESAEYIAERYFEEMESQMNVTGNE</sequence>
<reference evidence="1 2" key="1">
    <citation type="submission" date="2024-04" db="EMBL/GenBank/DDBJ databases">
        <title>Defined microbial consortia suppress multidrug-resistant proinflammatory Enterobacteriaceae via ecological control.</title>
        <authorList>
            <person name="Furuichi M."/>
            <person name="Kawaguchi T."/>
            <person name="Pust M."/>
            <person name="Yasuma K."/>
            <person name="Plichta D."/>
            <person name="Hasegawa N."/>
            <person name="Ohya T."/>
            <person name="Bhattarai S."/>
            <person name="Sasajima S."/>
            <person name="Aoto Y."/>
            <person name="Tuganbaev T."/>
            <person name="Yaginuma M."/>
            <person name="Ueda M."/>
            <person name="Okahashi N."/>
            <person name="Amafuji K."/>
            <person name="Kiridooshi Y."/>
            <person name="Sugita K."/>
            <person name="Strazar M."/>
            <person name="Skelly A."/>
            <person name="Suda W."/>
            <person name="Hattori M."/>
            <person name="Nakamoto N."/>
            <person name="Caballero S."/>
            <person name="Norman J."/>
            <person name="Olle B."/>
            <person name="Tanoue T."/>
            <person name="Arita M."/>
            <person name="Bucci V."/>
            <person name="Atarashi K."/>
            <person name="Xavier R."/>
            <person name="Honda K."/>
        </authorList>
    </citation>
    <scope>NUCLEOTIDE SEQUENCE [LARGE SCALE GENOMIC DNA]</scope>
    <source>
        <strain evidence="2">k04-0078-D8-1</strain>
    </source>
</reference>
<organism evidence="1 2">
    <name type="scientific">Blautia hominis</name>
    <dbReference type="NCBI Taxonomy" id="2025493"/>
    <lineage>
        <taxon>Bacteria</taxon>
        <taxon>Bacillati</taxon>
        <taxon>Bacillota</taxon>
        <taxon>Clostridia</taxon>
        <taxon>Lachnospirales</taxon>
        <taxon>Lachnospiraceae</taxon>
        <taxon>Blautia</taxon>
    </lineage>
</organism>
<keyword evidence="2" id="KW-1185">Reference proteome</keyword>
<dbReference type="Proteomes" id="UP001600943">
    <property type="component" value="Unassembled WGS sequence"/>
</dbReference>
<protein>
    <recommendedName>
        <fullName evidence="3">Phage protein</fullName>
    </recommendedName>
</protein>
<name>A0ABQ0BIV6_9FIRM</name>
<accession>A0ABQ0BIV6</accession>
<gene>
    <name evidence="1" type="ORF">K040078D81_53800</name>
</gene>
<dbReference type="RefSeq" id="WP_390409943.1">
    <property type="nucleotide sequence ID" value="NZ_BAABYW010000002.1"/>
</dbReference>
<evidence type="ECO:0000313" key="1">
    <source>
        <dbReference type="EMBL" id="GAA6411263.1"/>
    </source>
</evidence>
<evidence type="ECO:0000313" key="2">
    <source>
        <dbReference type="Proteomes" id="UP001600943"/>
    </source>
</evidence>
<comment type="caution">
    <text evidence="1">The sequence shown here is derived from an EMBL/GenBank/DDBJ whole genome shotgun (WGS) entry which is preliminary data.</text>
</comment>
<evidence type="ECO:0008006" key="3">
    <source>
        <dbReference type="Google" id="ProtNLM"/>
    </source>
</evidence>
<proteinExistence type="predicted"/>
<dbReference type="EMBL" id="BAABYW010000002">
    <property type="protein sequence ID" value="GAA6411263.1"/>
    <property type="molecule type" value="Genomic_DNA"/>
</dbReference>